<protein>
    <recommendedName>
        <fullName evidence="4">Thioredoxin family protein</fullName>
    </recommendedName>
</protein>
<dbReference type="AlphaFoldDB" id="A0A3P1B0N1"/>
<dbReference type="EMBL" id="RQTJ01000017">
    <property type="protein sequence ID" value="RRA94570.1"/>
    <property type="molecule type" value="Genomic_DNA"/>
</dbReference>
<reference evidence="2 3" key="1">
    <citation type="submission" date="2018-11" db="EMBL/GenBank/DDBJ databases">
        <title>Flavobacterium sp. nov., YIM 102796 draft genome.</title>
        <authorList>
            <person name="Li G."/>
            <person name="Jiang Y."/>
        </authorList>
    </citation>
    <scope>NUCLEOTIDE SEQUENCE [LARGE SCALE GENOMIC DNA]</scope>
    <source>
        <strain evidence="2 3">YIM 102796</strain>
    </source>
</reference>
<sequence>MKKFFTLFSLLFLLNSCGVVKMGGLSDDFNDLTDQQKAMIKSFEPNLQTDKDKIYVISALELREELKKYPKALVYTFANGCSSEFCKPLYVYENWAKKNDYKLFLVMTSYFNLDYTLAESYQSQLYVMDSNYFGKQLKRRYVTYFDNELKGLKYNAKENWDGSLFFFENGEFVKNLRELP</sequence>
<gene>
    <name evidence="2" type="ORF">EG242_09160</name>
</gene>
<feature type="signal peptide" evidence="1">
    <location>
        <begin position="1"/>
        <end position="21"/>
    </location>
</feature>
<evidence type="ECO:0000313" key="2">
    <source>
        <dbReference type="EMBL" id="RRA94570.1"/>
    </source>
</evidence>
<organism evidence="2 3">
    <name type="scientific">Paenimyroides viscosum</name>
    <dbReference type="NCBI Taxonomy" id="2488729"/>
    <lineage>
        <taxon>Bacteria</taxon>
        <taxon>Pseudomonadati</taxon>
        <taxon>Bacteroidota</taxon>
        <taxon>Flavobacteriia</taxon>
        <taxon>Flavobacteriales</taxon>
        <taxon>Flavobacteriaceae</taxon>
        <taxon>Paenimyroides</taxon>
    </lineage>
</organism>
<dbReference type="OrthoDB" id="1361638at2"/>
<name>A0A3P1B0N1_9FLAO</name>
<evidence type="ECO:0008006" key="4">
    <source>
        <dbReference type="Google" id="ProtNLM"/>
    </source>
</evidence>
<dbReference type="Proteomes" id="UP000268372">
    <property type="component" value="Unassembled WGS sequence"/>
</dbReference>
<feature type="chain" id="PRO_5017947695" description="Thioredoxin family protein" evidence="1">
    <location>
        <begin position="22"/>
        <end position="180"/>
    </location>
</feature>
<accession>A0A3P1B0N1</accession>
<evidence type="ECO:0000313" key="3">
    <source>
        <dbReference type="Proteomes" id="UP000268372"/>
    </source>
</evidence>
<dbReference type="RefSeq" id="WP_124899595.1">
    <property type="nucleotide sequence ID" value="NZ_RQTJ01000017.1"/>
</dbReference>
<keyword evidence="1" id="KW-0732">Signal</keyword>
<keyword evidence="3" id="KW-1185">Reference proteome</keyword>
<evidence type="ECO:0000256" key="1">
    <source>
        <dbReference type="SAM" id="SignalP"/>
    </source>
</evidence>
<proteinExistence type="predicted"/>
<comment type="caution">
    <text evidence="2">The sequence shown here is derived from an EMBL/GenBank/DDBJ whole genome shotgun (WGS) entry which is preliminary data.</text>
</comment>